<proteinExistence type="predicted"/>
<accession>A0ABR4LI89</accession>
<keyword evidence="2" id="KW-0862">Zinc</keyword>
<feature type="compositionally biased region" description="Polar residues" evidence="7">
    <location>
        <begin position="143"/>
        <end position="155"/>
    </location>
</feature>
<dbReference type="SMART" id="SM00906">
    <property type="entry name" value="Fungal_trans"/>
    <property type="match status" value="1"/>
</dbReference>
<dbReference type="Pfam" id="PF00172">
    <property type="entry name" value="Zn_clus"/>
    <property type="match status" value="1"/>
</dbReference>
<keyword evidence="3" id="KW-0805">Transcription regulation</keyword>
<organism evidence="9 10">
    <name type="scientific">Aspergillus lucknowensis</name>
    <dbReference type="NCBI Taxonomy" id="176173"/>
    <lineage>
        <taxon>Eukaryota</taxon>
        <taxon>Fungi</taxon>
        <taxon>Dikarya</taxon>
        <taxon>Ascomycota</taxon>
        <taxon>Pezizomycotina</taxon>
        <taxon>Eurotiomycetes</taxon>
        <taxon>Eurotiomycetidae</taxon>
        <taxon>Eurotiales</taxon>
        <taxon>Aspergillaceae</taxon>
        <taxon>Aspergillus</taxon>
        <taxon>Aspergillus subgen. Nidulantes</taxon>
    </lineage>
</organism>
<evidence type="ECO:0000256" key="2">
    <source>
        <dbReference type="ARBA" id="ARBA00022833"/>
    </source>
</evidence>
<feature type="region of interest" description="Disordered" evidence="7">
    <location>
        <begin position="62"/>
        <end position="155"/>
    </location>
</feature>
<keyword evidence="1" id="KW-0479">Metal-binding</keyword>
<protein>
    <submittedName>
        <fullName evidence="9">Fungal-specific transcription factor domain-containing protein</fullName>
    </submittedName>
</protein>
<feature type="compositionally biased region" description="Basic and acidic residues" evidence="7">
    <location>
        <begin position="87"/>
        <end position="100"/>
    </location>
</feature>
<dbReference type="GeneID" id="98148631"/>
<keyword evidence="10" id="KW-1185">Reference proteome</keyword>
<dbReference type="InterPro" id="IPR007219">
    <property type="entry name" value="XnlR_reg_dom"/>
</dbReference>
<evidence type="ECO:0000256" key="5">
    <source>
        <dbReference type="ARBA" id="ARBA00023163"/>
    </source>
</evidence>
<evidence type="ECO:0000313" key="10">
    <source>
        <dbReference type="Proteomes" id="UP001610432"/>
    </source>
</evidence>
<dbReference type="RefSeq" id="XP_070883244.1">
    <property type="nucleotide sequence ID" value="XM_071033559.1"/>
</dbReference>
<evidence type="ECO:0000256" key="3">
    <source>
        <dbReference type="ARBA" id="ARBA00023015"/>
    </source>
</evidence>
<dbReference type="PROSITE" id="PS50048">
    <property type="entry name" value="ZN2_CY6_FUNGAL_2"/>
    <property type="match status" value="1"/>
</dbReference>
<evidence type="ECO:0000256" key="1">
    <source>
        <dbReference type="ARBA" id="ARBA00022723"/>
    </source>
</evidence>
<evidence type="ECO:0000256" key="7">
    <source>
        <dbReference type="SAM" id="MobiDB-lite"/>
    </source>
</evidence>
<dbReference type="Proteomes" id="UP001610432">
    <property type="component" value="Unassembled WGS sequence"/>
</dbReference>
<feature type="region of interest" description="Disordered" evidence="7">
    <location>
        <begin position="207"/>
        <end position="229"/>
    </location>
</feature>
<reference evidence="9 10" key="1">
    <citation type="submission" date="2024-07" db="EMBL/GenBank/DDBJ databases">
        <title>Section-level genome sequencing and comparative genomics of Aspergillus sections Usti and Cavernicolus.</title>
        <authorList>
            <consortium name="Lawrence Berkeley National Laboratory"/>
            <person name="Nybo J.L."/>
            <person name="Vesth T.C."/>
            <person name="Theobald S."/>
            <person name="Frisvad J.C."/>
            <person name="Larsen T.O."/>
            <person name="Kjaerboelling I."/>
            <person name="Rothschild-Mancinelli K."/>
            <person name="Lyhne E.K."/>
            <person name="Kogle M.E."/>
            <person name="Barry K."/>
            <person name="Clum A."/>
            <person name="Na H."/>
            <person name="Ledsgaard L."/>
            <person name="Lin J."/>
            <person name="Lipzen A."/>
            <person name="Kuo A."/>
            <person name="Riley R."/>
            <person name="Mondo S."/>
            <person name="Labutti K."/>
            <person name="Haridas S."/>
            <person name="Pangalinan J."/>
            <person name="Salamov A.A."/>
            <person name="Simmons B.A."/>
            <person name="Magnuson J.K."/>
            <person name="Chen J."/>
            <person name="Drula E."/>
            <person name="Henrissat B."/>
            <person name="Wiebenga A."/>
            <person name="Lubbers R.J."/>
            <person name="Gomes A.C."/>
            <person name="Macurrencykelacurrency M.R."/>
            <person name="Stajich J."/>
            <person name="Grigoriev I.V."/>
            <person name="Mortensen U.H."/>
            <person name="De Vries R.P."/>
            <person name="Baker S.E."/>
            <person name="Andersen M.R."/>
        </authorList>
    </citation>
    <scope>NUCLEOTIDE SEQUENCE [LARGE SCALE GENOMIC DNA]</scope>
    <source>
        <strain evidence="9 10">CBS 449.75</strain>
    </source>
</reference>
<keyword evidence="5" id="KW-0804">Transcription</keyword>
<dbReference type="InterPro" id="IPR001138">
    <property type="entry name" value="Zn2Cys6_DnaBD"/>
</dbReference>
<dbReference type="CDD" id="cd12148">
    <property type="entry name" value="fungal_TF_MHR"/>
    <property type="match status" value="1"/>
</dbReference>
<evidence type="ECO:0000256" key="6">
    <source>
        <dbReference type="ARBA" id="ARBA00023242"/>
    </source>
</evidence>
<dbReference type="EMBL" id="JBFXLQ010000042">
    <property type="protein sequence ID" value="KAL2864265.1"/>
    <property type="molecule type" value="Genomic_DNA"/>
</dbReference>
<keyword evidence="4" id="KW-0238">DNA-binding</keyword>
<dbReference type="SMART" id="SM00066">
    <property type="entry name" value="GAL4"/>
    <property type="match status" value="1"/>
</dbReference>
<gene>
    <name evidence="9" type="ORF">BJX67DRAFT_383926</name>
</gene>
<evidence type="ECO:0000256" key="4">
    <source>
        <dbReference type="ARBA" id="ARBA00023125"/>
    </source>
</evidence>
<dbReference type="CDD" id="cd00067">
    <property type="entry name" value="GAL4"/>
    <property type="match status" value="1"/>
</dbReference>
<dbReference type="Gene3D" id="4.10.240.10">
    <property type="entry name" value="Zn(2)-C6 fungal-type DNA-binding domain"/>
    <property type="match status" value="1"/>
</dbReference>
<dbReference type="PANTHER" id="PTHR47171:SF1">
    <property type="entry name" value="ZN(II)2CYS6 TRANSCRIPTION FACTOR (EUROFUNG)"/>
    <property type="match status" value="1"/>
</dbReference>
<feature type="domain" description="Zn(2)-C6 fungal-type" evidence="8">
    <location>
        <begin position="20"/>
        <end position="52"/>
    </location>
</feature>
<feature type="compositionally biased region" description="Low complexity" evidence="7">
    <location>
        <begin position="118"/>
        <end position="133"/>
    </location>
</feature>
<dbReference type="Pfam" id="PF04082">
    <property type="entry name" value="Fungal_trans"/>
    <property type="match status" value="1"/>
</dbReference>
<keyword evidence="6" id="KW-0539">Nucleus</keyword>
<feature type="compositionally biased region" description="Polar residues" evidence="7">
    <location>
        <begin position="107"/>
        <end position="117"/>
    </location>
</feature>
<dbReference type="InterPro" id="IPR052073">
    <property type="entry name" value="Amide_Lactam_Regulators"/>
</dbReference>
<sequence>MPRPQKPRKPETARVRAGKACKRCNQKRIKCDAMLRIPCGNCAQSNAPECVLRPTRRGTYIRKSQSKGQHAASRLSGDAPSEVPFVEADREQDSLTRDTDLAVDTSAPVQEQDQNHTAASPRDASSARPASFSQGSWAARSPDQPSLQSEGNGSSYRDISWSTMFDHFVNSRRNKKEFVDKCSITYLGESFPLAIVLDDLNEGGRLKLHHPGPPLPGHDPSSGIPDQQAPAHLLPEDLDYLRTKGVFDLPEKQHLDALMTVFLDRVYPAYPLVNRQELMAQHAAGEVPLILLYSICFIATTFCPLSLLHQAGYQSRRDARFGFYKKVKVLFDSGYEINKIVILQSAICMTFWGGGPNNYWNFYSWISTAVTIAEGIGIHRSTVTTNMQPQDKSLLRRIWWILVVRDSSCSALVGRPFRIDIAQSDTEMLLLEDFAHDAPSPGVLDCSSPQSTYAQYQIQIARLSLILRDIVNGRFSPGRPRILPNELQTRLHNWRESLPAVLAWNDDPTADLGTLDLFTMTLAVQYNHHIILLYLGQPLHQPGVGETVDEEYTQAEDITDAAAQQISAVACTMVTRSVSLLMPHEFFHGIFLAQAVFYTKLRSSHKLVAQLGRSALTNCQMVLHEARECWDPSPWIMQLFNGLCSRVAEGRLRGQDSIGNSFYQTTTAGEMNGIMSTANSTPEAGVFNGLLGYEPWQSNPMLSSLFDMPLEMLLPQ</sequence>
<dbReference type="SUPFAM" id="SSF57701">
    <property type="entry name" value="Zn2/Cys6 DNA-binding domain"/>
    <property type="match status" value="1"/>
</dbReference>
<dbReference type="PANTHER" id="PTHR47171">
    <property type="entry name" value="FARA-RELATED"/>
    <property type="match status" value="1"/>
</dbReference>
<evidence type="ECO:0000313" key="9">
    <source>
        <dbReference type="EMBL" id="KAL2864265.1"/>
    </source>
</evidence>
<evidence type="ECO:0000259" key="8">
    <source>
        <dbReference type="PROSITE" id="PS50048"/>
    </source>
</evidence>
<comment type="caution">
    <text evidence="9">The sequence shown here is derived from an EMBL/GenBank/DDBJ whole genome shotgun (WGS) entry which is preliminary data.</text>
</comment>
<dbReference type="InterPro" id="IPR036864">
    <property type="entry name" value="Zn2-C6_fun-type_DNA-bd_sf"/>
</dbReference>
<name>A0ABR4LI89_9EURO</name>